<gene>
    <name evidence="2" type="ORF">PAXRUDRAFT_27220</name>
</gene>
<dbReference type="STRING" id="930991.A0A0D0DIS4"/>
<feature type="region of interest" description="Disordered" evidence="1">
    <location>
        <begin position="1"/>
        <end position="21"/>
    </location>
</feature>
<organism evidence="2 3">
    <name type="scientific">Paxillus rubicundulus Ve08.2h10</name>
    <dbReference type="NCBI Taxonomy" id="930991"/>
    <lineage>
        <taxon>Eukaryota</taxon>
        <taxon>Fungi</taxon>
        <taxon>Dikarya</taxon>
        <taxon>Basidiomycota</taxon>
        <taxon>Agaricomycotina</taxon>
        <taxon>Agaricomycetes</taxon>
        <taxon>Agaricomycetidae</taxon>
        <taxon>Boletales</taxon>
        <taxon>Paxilineae</taxon>
        <taxon>Paxillaceae</taxon>
        <taxon>Paxillus</taxon>
    </lineage>
</organism>
<evidence type="ECO:0000256" key="1">
    <source>
        <dbReference type="SAM" id="MobiDB-lite"/>
    </source>
</evidence>
<dbReference type="InParanoid" id="A0A0D0DIS4"/>
<dbReference type="AlphaFoldDB" id="A0A0D0DIS4"/>
<dbReference type="OrthoDB" id="2680023at2759"/>
<proteinExistence type="predicted"/>
<evidence type="ECO:0000313" key="2">
    <source>
        <dbReference type="EMBL" id="KIK90933.1"/>
    </source>
</evidence>
<reference evidence="3" key="2">
    <citation type="submission" date="2015-01" db="EMBL/GenBank/DDBJ databases">
        <title>Evolutionary Origins and Diversification of the Mycorrhizal Mutualists.</title>
        <authorList>
            <consortium name="DOE Joint Genome Institute"/>
            <consortium name="Mycorrhizal Genomics Consortium"/>
            <person name="Kohler A."/>
            <person name="Kuo A."/>
            <person name="Nagy L.G."/>
            <person name="Floudas D."/>
            <person name="Copeland A."/>
            <person name="Barry K.W."/>
            <person name="Cichocki N."/>
            <person name="Veneault-Fourrey C."/>
            <person name="LaButti K."/>
            <person name="Lindquist E.A."/>
            <person name="Lipzen A."/>
            <person name="Lundell T."/>
            <person name="Morin E."/>
            <person name="Murat C."/>
            <person name="Riley R."/>
            <person name="Ohm R."/>
            <person name="Sun H."/>
            <person name="Tunlid A."/>
            <person name="Henrissat B."/>
            <person name="Grigoriev I.V."/>
            <person name="Hibbett D.S."/>
            <person name="Martin F."/>
        </authorList>
    </citation>
    <scope>NUCLEOTIDE SEQUENCE [LARGE SCALE GENOMIC DNA]</scope>
    <source>
        <strain evidence="3">Ve08.2h10</strain>
    </source>
</reference>
<sequence>MSDEEDQSLKDESVEEEPIQRARTRALRGKLAGQDIAGKITNILTAVQDEGMDLPLFLDMLFWGHPDCHAQAKFHYARTSLLVSEELPNILDHWHQPPCTQNKGHHPAGAHHILRNFAVRVTSSLIDNDMETIACHFYSKPADLTKKHLTTFDFHAFASLIKREVPLLWKIFERVVFSDAQGQRNIQKDLTMDGQVILCMISQGQYCQSH</sequence>
<keyword evidence="3" id="KW-1185">Reference proteome</keyword>
<reference evidence="2 3" key="1">
    <citation type="submission" date="2014-04" db="EMBL/GenBank/DDBJ databases">
        <authorList>
            <consortium name="DOE Joint Genome Institute"/>
            <person name="Kuo A."/>
            <person name="Kohler A."/>
            <person name="Jargeat P."/>
            <person name="Nagy L.G."/>
            <person name="Floudas D."/>
            <person name="Copeland A."/>
            <person name="Barry K.W."/>
            <person name="Cichocki N."/>
            <person name="Veneault-Fourrey C."/>
            <person name="LaButti K."/>
            <person name="Lindquist E.A."/>
            <person name="Lipzen A."/>
            <person name="Lundell T."/>
            <person name="Morin E."/>
            <person name="Murat C."/>
            <person name="Sun H."/>
            <person name="Tunlid A."/>
            <person name="Henrissat B."/>
            <person name="Grigoriev I.V."/>
            <person name="Hibbett D.S."/>
            <person name="Martin F."/>
            <person name="Nordberg H.P."/>
            <person name="Cantor M.N."/>
            <person name="Hua S.X."/>
        </authorList>
    </citation>
    <scope>NUCLEOTIDE SEQUENCE [LARGE SCALE GENOMIC DNA]</scope>
    <source>
        <strain evidence="2 3">Ve08.2h10</strain>
    </source>
</reference>
<dbReference type="Proteomes" id="UP000054538">
    <property type="component" value="Unassembled WGS sequence"/>
</dbReference>
<protein>
    <submittedName>
        <fullName evidence="2">Uncharacterized protein</fullName>
    </submittedName>
</protein>
<name>A0A0D0DIS4_9AGAM</name>
<dbReference type="EMBL" id="KN825451">
    <property type="protein sequence ID" value="KIK90933.1"/>
    <property type="molecule type" value="Genomic_DNA"/>
</dbReference>
<evidence type="ECO:0000313" key="3">
    <source>
        <dbReference type="Proteomes" id="UP000054538"/>
    </source>
</evidence>
<dbReference type="HOGENOM" id="CLU_1215133_0_0_1"/>
<accession>A0A0D0DIS4</accession>